<organism evidence="1 2">
    <name type="scientific">Candidatus Marsarchaeota G2 archaeon ECH_B_2</name>
    <dbReference type="NCBI Taxonomy" id="1978160"/>
    <lineage>
        <taxon>Archaea</taxon>
        <taxon>Candidatus Marsarchaeota</taxon>
        <taxon>Candidatus Marsarchaeota group 2</taxon>
    </lineage>
</organism>
<evidence type="ECO:0000313" key="2">
    <source>
        <dbReference type="Proteomes" id="UP000241284"/>
    </source>
</evidence>
<accession>A0A2R6B403</accession>
<name>A0A2R6B403_9ARCH</name>
<comment type="caution">
    <text evidence="1">The sequence shown here is derived from an EMBL/GenBank/DDBJ whole genome shotgun (WGS) entry which is preliminary data.</text>
</comment>
<dbReference type="Proteomes" id="UP000241284">
    <property type="component" value="Unassembled WGS sequence"/>
</dbReference>
<reference evidence="1 2" key="1">
    <citation type="submission" date="2017-04" db="EMBL/GenBank/DDBJ databases">
        <title>Novel microbial lineages endemic to geothermal iron-oxide mats fill important gaps in the evolutionary history of Archaea.</title>
        <authorList>
            <person name="Jay Z.J."/>
            <person name="Beam J.P."/>
            <person name="Dlakic M."/>
            <person name="Rusch D.B."/>
            <person name="Kozubal M.A."/>
            <person name="Inskeep W.P."/>
        </authorList>
    </citation>
    <scope>NUCLEOTIDE SEQUENCE [LARGE SCALE GENOMIC DNA]</scope>
    <source>
        <strain evidence="1">ECH_B_2</strain>
    </source>
</reference>
<dbReference type="AlphaFoldDB" id="A0A2R6B403"/>
<dbReference type="EMBL" id="NEXH01000053">
    <property type="protein sequence ID" value="PSN93312.1"/>
    <property type="molecule type" value="Genomic_DNA"/>
</dbReference>
<protein>
    <submittedName>
        <fullName evidence="1">Uncharacterized protein</fullName>
    </submittedName>
</protein>
<gene>
    <name evidence="1" type="ORF">B9Q06_12350</name>
</gene>
<proteinExistence type="predicted"/>
<sequence length="168" mass="19158">MIKIWTTSGITIEESGFSKVFCDLITTNVVIKEVSVWVNKNAMDVHYSRTLRNRFDFLRSKMRVIDVPVVNLSNAGERSLCNAYLELVKKYNDLKIVSGNGDDVRRFIRQLLPSVGISNCLITPFEFYERDLNIFSSTKDLYLFLVVANADFRVTNVTKLGNIFSGLT</sequence>
<evidence type="ECO:0000313" key="1">
    <source>
        <dbReference type="EMBL" id="PSN93312.1"/>
    </source>
</evidence>